<reference evidence="1" key="1">
    <citation type="submission" date="2021-03" db="EMBL/GenBank/DDBJ databases">
        <title>Draft genome sequence of rust myrtle Austropuccinia psidii MF-1, a brazilian biotype.</title>
        <authorList>
            <person name="Quecine M.C."/>
            <person name="Pachon D.M.R."/>
            <person name="Bonatelli M.L."/>
            <person name="Correr F.H."/>
            <person name="Franceschini L.M."/>
            <person name="Leite T.F."/>
            <person name="Margarido G.R.A."/>
            <person name="Almeida C.A."/>
            <person name="Ferrarezi J.A."/>
            <person name="Labate C.A."/>
        </authorList>
    </citation>
    <scope>NUCLEOTIDE SEQUENCE</scope>
    <source>
        <strain evidence="1">MF-1</strain>
    </source>
</reference>
<proteinExistence type="predicted"/>
<sequence length="108" mass="12780">MLNQMGIPHSQYQPALDALSVKYYYHVEQLTDEKEINKLNTTPRFPKKTKTILNTCNDILLQDSKLAIYKIKERLFKNCQNDELMAYLANHWTMAPEEDIVTYWKVIL</sequence>
<keyword evidence="2" id="KW-1185">Reference proteome</keyword>
<dbReference type="Proteomes" id="UP000765509">
    <property type="component" value="Unassembled WGS sequence"/>
</dbReference>
<evidence type="ECO:0000313" key="2">
    <source>
        <dbReference type="Proteomes" id="UP000765509"/>
    </source>
</evidence>
<dbReference type="OrthoDB" id="3268424at2759"/>
<evidence type="ECO:0000313" key="1">
    <source>
        <dbReference type="EMBL" id="MBW0464139.1"/>
    </source>
</evidence>
<protein>
    <submittedName>
        <fullName evidence="1">Uncharacterized protein</fullName>
    </submittedName>
</protein>
<dbReference type="AlphaFoldDB" id="A0A9Q3GE94"/>
<organism evidence="1 2">
    <name type="scientific">Austropuccinia psidii MF-1</name>
    <dbReference type="NCBI Taxonomy" id="1389203"/>
    <lineage>
        <taxon>Eukaryota</taxon>
        <taxon>Fungi</taxon>
        <taxon>Dikarya</taxon>
        <taxon>Basidiomycota</taxon>
        <taxon>Pucciniomycotina</taxon>
        <taxon>Pucciniomycetes</taxon>
        <taxon>Pucciniales</taxon>
        <taxon>Sphaerophragmiaceae</taxon>
        <taxon>Austropuccinia</taxon>
    </lineage>
</organism>
<comment type="caution">
    <text evidence="1">The sequence shown here is derived from an EMBL/GenBank/DDBJ whole genome shotgun (WGS) entry which is preliminary data.</text>
</comment>
<gene>
    <name evidence="1" type="ORF">O181_003854</name>
</gene>
<accession>A0A9Q3GE94</accession>
<dbReference type="EMBL" id="AVOT02000707">
    <property type="protein sequence ID" value="MBW0464139.1"/>
    <property type="molecule type" value="Genomic_DNA"/>
</dbReference>
<name>A0A9Q3GE94_9BASI</name>